<sequence length="370" mass="42421">MASLFHPLCGSNPPTLLRLLLQNGLPAANRCPQVALALAVALARWPFSTAEQVAFALSPKQPMPDPVFIVGYWRSGTTHLHNVMAQCPAFGYITPLATGMPWDILGIVRSLEPLLEQALPQDRYVDNVAVTPTSPQEDSIPLATMGAASYYHGMYFPRQFEAHFRRDVFGEVEEANVERWKRLHRHLLRKVSVHQGHRPLLIKNPVYTGYIRHLRELWPGAKFIHIYRNPYRVFPSARHYFTRLLPELALQDYGELPIESLVLESYPFLLDALKTDTADLPSEQFAEVRFEDLQSEPLSVLKHLFEHLELPDFEAARPYFETYLAGLDDYQQNQYSLEPETVSKVEHHWQAYLQRWGYDLKDAGLCSNSI</sequence>
<dbReference type="SUPFAM" id="SSF52540">
    <property type="entry name" value="P-loop containing nucleoside triphosphate hydrolases"/>
    <property type="match status" value="1"/>
</dbReference>
<evidence type="ECO:0000313" key="2">
    <source>
        <dbReference type="Proteomes" id="UP000185557"/>
    </source>
</evidence>
<accession>A0A1U7J823</accession>
<dbReference type="AlphaFoldDB" id="A0A1U7J823"/>
<dbReference type="Gene3D" id="3.40.50.300">
    <property type="entry name" value="P-loop containing nucleotide triphosphate hydrolases"/>
    <property type="match status" value="1"/>
</dbReference>
<keyword evidence="2" id="KW-1185">Reference proteome</keyword>
<dbReference type="InterPro" id="IPR052736">
    <property type="entry name" value="Stf3_sulfotransferase"/>
</dbReference>
<dbReference type="RefSeq" id="WP_073607518.1">
    <property type="nucleotide sequence ID" value="NZ_MRCG01000003.1"/>
</dbReference>
<reference evidence="1 2" key="1">
    <citation type="submission" date="2016-11" db="EMBL/GenBank/DDBJ databases">
        <title>Draft Genome Sequences of Nine Cyanobacterial Strains from Diverse Habitats.</title>
        <authorList>
            <person name="Zhu T."/>
            <person name="Hou S."/>
            <person name="Lu X."/>
            <person name="Hess W.R."/>
        </authorList>
    </citation>
    <scope>NUCLEOTIDE SEQUENCE [LARGE SCALE GENOMIC DNA]</scope>
    <source>
        <strain evidence="1 2">NIES-30</strain>
    </source>
</reference>
<dbReference type="STRING" id="549789.NIES30_06045"/>
<dbReference type="GO" id="GO:0016740">
    <property type="term" value="F:transferase activity"/>
    <property type="evidence" value="ECO:0007669"/>
    <property type="project" value="UniProtKB-KW"/>
</dbReference>
<dbReference type="Pfam" id="PF13469">
    <property type="entry name" value="Sulfotransfer_3"/>
    <property type="match status" value="1"/>
</dbReference>
<proteinExistence type="predicted"/>
<comment type="caution">
    <text evidence="1">The sequence shown here is derived from an EMBL/GenBank/DDBJ whole genome shotgun (WGS) entry which is preliminary data.</text>
</comment>
<name>A0A1U7J823_9CYAN</name>
<dbReference type="EMBL" id="MRCG01000003">
    <property type="protein sequence ID" value="OKH49411.1"/>
    <property type="molecule type" value="Genomic_DNA"/>
</dbReference>
<gene>
    <name evidence="1" type="ORF">NIES30_06045</name>
</gene>
<dbReference type="InterPro" id="IPR027417">
    <property type="entry name" value="P-loop_NTPase"/>
</dbReference>
<evidence type="ECO:0000313" key="1">
    <source>
        <dbReference type="EMBL" id="OKH49411.1"/>
    </source>
</evidence>
<organism evidence="1 2">
    <name type="scientific">Phormidium tenue NIES-30</name>
    <dbReference type="NCBI Taxonomy" id="549789"/>
    <lineage>
        <taxon>Bacteria</taxon>
        <taxon>Bacillati</taxon>
        <taxon>Cyanobacteriota</taxon>
        <taxon>Cyanophyceae</taxon>
        <taxon>Oscillatoriophycideae</taxon>
        <taxon>Oscillatoriales</taxon>
        <taxon>Oscillatoriaceae</taxon>
        <taxon>Phormidium</taxon>
    </lineage>
</organism>
<dbReference type="Proteomes" id="UP000185557">
    <property type="component" value="Unassembled WGS sequence"/>
</dbReference>
<dbReference type="OrthoDB" id="9777890at2"/>
<dbReference type="PANTHER" id="PTHR36451">
    <property type="entry name" value="PAPS-DEPENDENT SULFOTRANSFERASE STF3"/>
    <property type="match status" value="1"/>
</dbReference>
<dbReference type="PANTHER" id="PTHR36451:SF1">
    <property type="entry name" value="OMEGA-HYDROXY-BETA-DIHYDROMENAQUINONE-9 SULFOTRANSFERASE STF3"/>
    <property type="match status" value="1"/>
</dbReference>
<keyword evidence="1" id="KW-0808">Transferase</keyword>
<protein>
    <submittedName>
        <fullName evidence="1">Sulfotransferase</fullName>
    </submittedName>
</protein>